<evidence type="ECO:0000256" key="5">
    <source>
        <dbReference type="ARBA" id="ARBA00022676"/>
    </source>
</evidence>
<dbReference type="GO" id="GO:0005886">
    <property type="term" value="C:plasma membrane"/>
    <property type="evidence" value="ECO:0007669"/>
    <property type="project" value="UniProtKB-SubCell"/>
</dbReference>
<dbReference type="PANTHER" id="PTHR12741">
    <property type="entry name" value="LYST-INTERACTING PROTEIN LIP5 DOPAMINE RESPONSIVE PROTEIN DRG-1"/>
    <property type="match status" value="1"/>
</dbReference>
<dbReference type="EMBL" id="SDMP01000004">
    <property type="protein sequence ID" value="RYR60188.1"/>
    <property type="molecule type" value="Genomic_DNA"/>
</dbReference>
<keyword evidence="8" id="KW-0133">Cell shape</keyword>
<dbReference type="PANTHER" id="PTHR12741:SF108">
    <property type="entry name" value="1,3-BETA-GLUCAN SYNTHASE"/>
    <property type="match status" value="1"/>
</dbReference>
<feature type="transmembrane region" description="Helical" evidence="15">
    <location>
        <begin position="578"/>
        <end position="599"/>
    </location>
</feature>
<evidence type="ECO:0000256" key="7">
    <source>
        <dbReference type="ARBA" id="ARBA00022692"/>
    </source>
</evidence>
<dbReference type="STRING" id="3818.A0A445DAG8"/>
<feature type="transmembrane region" description="Helical" evidence="15">
    <location>
        <begin position="235"/>
        <end position="254"/>
    </location>
</feature>
<evidence type="ECO:0000256" key="8">
    <source>
        <dbReference type="ARBA" id="ARBA00022960"/>
    </source>
</evidence>
<dbReference type="SMART" id="SM01205">
    <property type="entry name" value="FKS1_dom1"/>
    <property type="match status" value="1"/>
</dbReference>
<accession>A0A445DAG8</accession>
<dbReference type="InterPro" id="IPR003440">
    <property type="entry name" value="Glyco_trans_48_dom"/>
</dbReference>
<feature type="transmembrane region" description="Helical" evidence="15">
    <location>
        <begin position="625"/>
        <end position="646"/>
    </location>
</feature>
<keyword evidence="7 15" id="KW-0812">Transmembrane</keyword>
<dbReference type="Pfam" id="PF04652">
    <property type="entry name" value="Vta1"/>
    <property type="match status" value="1"/>
</dbReference>
<dbReference type="FunFam" id="1.25.40.270:FF:000002">
    <property type="entry name" value="callose synthase 3"/>
    <property type="match status" value="1"/>
</dbReference>
<protein>
    <recommendedName>
        <fullName evidence="12">1,3-beta-glucan synthase</fullName>
        <ecNumber evidence="3">2.4.1.34</ecNumber>
    </recommendedName>
    <alternativeName>
        <fullName evidence="12">1,3-beta-glucan synthase</fullName>
    </alternativeName>
</protein>
<dbReference type="Pfam" id="PF14288">
    <property type="entry name" value="FKS1_dom1"/>
    <property type="match status" value="1"/>
</dbReference>
<proteinExistence type="inferred from homology"/>
<keyword evidence="6" id="KW-0808">Transferase</keyword>
<evidence type="ECO:0000256" key="1">
    <source>
        <dbReference type="ARBA" id="ARBA00004651"/>
    </source>
</evidence>
<feature type="transmembrane region" description="Helical" evidence="15">
    <location>
        <begin position="658"/>
        <end position="676"/>
    </location>
</feature>
<keyword evidence="9 15" id="KW-1133">Transmembrane helix</keyword>
<evidence type="ECO:0000256" key="12">
    <source>
        <dbReference type="ARBA" id="ARBA00032165"/>
    </source>
</evidence>
<comment type="subcellular location">
    <subcellularLocation>
        <location evidence="1">Cell membrane</location>
        <topology evidence="1">Multi-pass membrane protein</topology>
    </subcellularLocation>
</comment>
<evidence type="ECO:0000256" key="10">
    <source>
        <dbReference type="ARBA" id="ARBA00023136"/>
    </source>
</evidence>
<evidence type="ECO:0000256" key="14">
    <source>
        <dbReference type="SAM" id="MobiDB-lite"/>
    </source>
</evidence>
<gene>
    <name evidence="17" type="ORF">Ahy_A04g017258</name>
</gene>
<feature type="domain" description="1,3-beta-glucan synthase component FKS1-like" evidence="16">
    <location>
        <begin position="348"/>
        <end position="462"/>
    </location>
</feature>
<dbReference type="GO" id="GO:0000148">
    <property type="term" value="C:1,3-beta-D-glucan synthase complex"/>
    <property type="evidence" value="ECO:0007669"/>
    <property type="project" value="InterPro"/>
</dbReference>
<feature type="region of interest" description="Disordered" evidence="14">
    <location>
        <begin position="1"/>
        <end position="46"/>
    </location>
</feature>
<feature type="transmembrane region" description="Helical" evidence="15">
    <location>
        <begin position="540"/>
        <end position="566"/>
    </location>
</feature>
<name>A0A445DAG8_ARAHY</name>
<dbReference type="Pfam" id="PF25968">
    <property type="entry name" value="CALS1"/>
    <property type="match status" value="1"/>
</dbReference>
<evidence type="ECO:0000256" key="13">
    <source>
        <dbReference type="ARBA" id="ARBA00047777"/>
    </source>
</evidence>
<evidence type="ECO:0000256" key="4">
    <source>
        <dbReference type="ARBA" id="ARBA00022475"/>
    </source>
</evidence>
<organism evidence="17 18">
    <name type="scientific">Arachis hypogaea</name>
    <name type="common">Peanut</name>
    <dbReference type="NCBI Taxonomy" id="3818"/>
    <lineage>
        <taxon>Eukaryota</taxon>
        <taxon>Viridiplantae</taxon>
        <taxon>Streptophyta</taxon>
        <taxon>Embryophyta</taxon>
        <taxon>Tracheophyta</taxon>
        <taxon>Spermatophyta</taxon>
        <taxon>Magnoliopsida</taxon>
        <taxon>eudicotyledons</taxon>
        <taxon>Gunneridae</taxon>
        <taxon>Pentapetalae</taxon>
        <taxon>rosids</taxon>
        <taxon>fabids</taxon>
        <taxon>Fabales</taxon>
        <taxon>Fabaceae</taxon>
        <taxon>Papilionoideae</taxon>
        <taxon>50 kb inversion clade</taxon>
        <taxon>dalbergioids sensu lato</taxon>
        <taxon>Dalbergieae</taxon>
        <taxon>Pterocarpus clade</taxon>
        <taxon>Arachis</taxon>
    </lineage>
</organism>
<evidence type="ECO:0000256" key="11">
    <source>
        <dbReference type="ARBA" id="ARBA00023316"/>
    </source>
</evidence>
<reference evidence="17 18" key="1">
    <citation type="submission" date="2019-01" db="EMBL/GenBank/DDBJ databases">
        <title>Sequencing of cultivated peanut Arachis hypogaea provides insights into genome evolution and oil improvement.</title>
        <authorList>
            <person name="Chen X."/>
        </authorList>
    </citation>
    <scope>NUCLEOTIDE SEQUENCE [LARGE SCALE GENOMIC DNA]</scope>
    <source>
        <strain evidence="18">cv. Fuhuasheng</strain>
        <tissue evidence="17">Leaves</tissue>
    </source>
</reference>
<evidence type="ECO:0000259" key="16">
    <source>
        <dbReference type="SMART" id="SM01205"/>
    </source>
</evidence>
<evidence type="ECO:0000256" key="15">
    <source>
        <dbReference type="SAM" id="Phobius"/>
    </source>
</evidence>
<comment type="similarity">
    <text evidence="2">Belongs to the glycosyltransferase 48 family.</text>
</comment>
<dbReference type="EC" id="2.4.1.34" evidence="3"/>
<feature type="transmembrane region" description="Helical" evidence="15">
    <location>
        <begin position="688"/>
        <end position="706"/>
    </location>
</feature>
<dbReference type="InterPro" id="IPR026899">
    <property type="entry name" value="FKS1-like_dom1"/>
</dbReference>
<dbReference type="Pfam" id="PF02364">
    <property type="entry name" value="Glucan_synthase"/>
    <property type="match status" value="1"/>
</dbReference>
<keyword evidence="5" id="KW-0328">Glycosyltransferase</keyword>
<dbReference type="Proteomes" id="UP000289738">
    <property type="component" value="Chromosome A04"/>
</dbReference>
<dbReference type="GO" id="GO:0006075">
    <property type="term" value="P:(1-&gt;3)-beta-D-glucan biosynthetic process"/>
    <property type="evidence" value="ECO:0007669"/>
    <property type="project" value="InterPro"/>
</dbReference>
<sequence length="1248" mass="145364">MKHWDSKAKRKAHKKGKAENRLQNSSKAHGQKNKSSEAQEKKKYNHVKQVSPTASWFSNNLPDHAIMQRILRSHTAGIIGLGIFDSEVLPSSLVEIAPILRVANEVEEYNPRVAYLCRFYAFEKAHQLDPSSSGRGVRQFKTALLQRLEKENELTLEGRVKSDAREMQSFYQHYYKKYIQELQNAGEKADRESISKAYQTANIIFEVLKAVNMTPAVELNCERLKTKLCRRKRCLSHTIFFLLILMIQGAIYSLRNIRGLPWPKDYKKNTDADILDWLGLMFGFQEDNVANQREHLILLLANVHIRKFWKPSQQPKLDERALTQVMKKLFKNYKMWCKLPTVEQKVQQRKLLYMGLYLLIWGEAANLRLMPECLCYIYHHMAFELFHMLSIDPMTGENVMQANGCEKEAFLRKVVAPIYDVIAKEAKRSKGGISKNSEWRNYDDLNEYFWSADCFQLGWPMRADADFFCVPDKLDFYNDHELANRYRWIGKVNFVEIRSFWHIFRSFDRMWSFFILCLHVMIVVAWNGSDDPSSVSYGDALRVLTVFITAAILNLGQAVLDIILCWKAKQNMSLYVKLRYILKVVSAAAWVFVLSVTYACTWDNPPGFAQTIRSWIGDDASFPSLFILAFVIYLSPNMLAAVFFLFPSAYQFLERLNYRIVMLMIWWSQPCLYIGRAMHESAFSRFKYTMFWALVIVTKLGFSYYIEIKPLVGPTKALIPTFPWHKFFPHGNKLECSGFHMNSFPHRILLLLVRFAAQNNIRIGACVALWTPITLVYFMDTQIWYALFSTLFGGIYGAYQRIGEIRTLEMLRSRFHLLPGAFNANLFPDEKNDSSKRGIKAIFSRRITKVPSNKGKEAARFAKLWNPIITSFREEDLISNREMDLLLVPYRVDRELGFMQWPPFLLANKIQTAVSMAMDSSVYGSDLRERIEADSYMSCAVRECYASLKSIIKHLIQGEHEKQVVDFIFAEIDSHAEAGTLISEFRMSALAHLYRQFVMLIEYLMENNKNDRDQVVILFQDMLEVVTRDLMMADELDHIVSLVHSDLDIRQPFTSEVALRFPVVQPTEAWREKIERLYLLLTTKESAMDVPSNLEARRRISFFSSSLFMDIPKAPNVHSMLSFSVLTPHYREEVLFHLHDLEAPNEDGASLLSYLQQMFPDEWKNFLERIGCASDEELRESEELEEELRLWASYRGPTLTRTVRGMMYYKKALELQAFLDMSRDEDLMKGNEAMESSYTDNSRHRKFR</sequence>
<keyword evidence="18" id="KW-1185">Reference proteome</keyword>
<dbReference type="InterPro" id="IPR058851">
    <property type="entry name" value="CALS1_helical"/>
</dbReference>
<evidence type="ECO:0000313" key="17">
    <source>
        <dbReference type="EMBL" id="RYR60188.1"/>
    </source>
</evidence>
<dbReference type="GO" id="GO:0008360">
    <property type="term" value="P:regulation of cell shape"/>
    <property type="evidence" value="ECO:0007669"/>
    <property type="project" value="UniProtKB-KW"/>
</dbReference>
<dbReference type="GO" id="GO:0071555">
    <property type="term" value="P:cell wall organization"/>
    <property type="evidence" value="ECO:0007669"/>
    <property type="project" value="UniProtKB-KW"/>
</dbReference>
<dbReference type="GO" id="GO:0003843">
    <property type="term" value="F:1,3-beta-D-glucan synthase activity"/>
    <property type="evidence" value="ECO:0007669"/>
    <property type="project" value="UniProtKB-EC"/>
</dbReference>
<evidence type="ECO:0000313" key="18">
    <source>
        <dbReference type="Proteomes" id="UP000289738"/>
    </source>
</evidence>
<dbReference type="InterPro" id="IPR023175">
    <property type="entry name" value="Vta1/CALS_N_sf"/>
</dbReference>
<dbReference type="AlphaFoldDB" id="A0A445DAG8"/>
<evidence type="ECO:0000256" key="2">
    <source>
        <dbReference type="ARBA" id="ARBA00009040"/>
    </source>
</evidence>
<keyword evidence="10 15" id="KW-0472">Membrane</keyword>
<keyword evidence="11" id="KW-0961">Cell wall biogenesis/degradation</keyword>
<comment type="catalytic activity">
    <reaction evidence="13">
        <text>[(1-&gt;3)-beta-D-glucosyl](n) + UDP-alpha-D-glucose = [(1-&gt;3)-beta-D-glucosyl](n+1) + UDP + H(+)</text>
        <dbReference type="Rhea" id="RHEA:21476"/>
        <dbReference type="Rhea" id="RHEA-COMP:11146"/>
        <dbReference type="Rhea" id="RHEA-COMP:14303"/>
        <dbReference type="ChEBI" id="CHEBI:15378"/>
        <dbReference type="ChEBI" id="CHEBI:37671"/>
        <dbReference type="ChEBI" id="CHEBI:58223"/>
        <dbReference type="ChEBI" id="CHEBI:58885"/>
        <dbReference type="EC" id="2.4.1.34"/>
    </reaction>
</comment>
<feature type="transmembrane region" description="Helical" evidence="15">
    <location>
        <begin position="510"/>
        <end position="528"/>
    </location>
</feature>
<comment type="caution">
    <text evidence="17">The sequence shown here is derived from an EMBL/GenBank/DDBJ whole genome shotgun (WGS) entry which is preliminary data.</text>
</comment>
<evidence type="ECO:0000256" key="9">
    <source>
        <dbReference type="ARBA" id="ARBA00022989"/>
    </source>
</evidence>
<evidence type="ECO:0000256" key="3">
    <source>
        <dbReference type="ARBA" id="ARBA00012589"/>
    </source>
</evidence>
<dbReference type="InterPro" id="IPR039431">
    <property type="entry name" value="Vta1/CALS_N"/>
</dbReference>
<dbReference type="Gene3D" id="1.25.40.270">
    <property type="entry name" value="Vacuolar protein sorting-associated protein vta1"/>
    <property type="match status" value="1"/>
</dbReference>
<evidence type="ECO:0000256" key="6">
    <source>
        <dbReference type="ARBA" id="ARBA00022679"/>
    </source>
</evidence>
<keyword evidence="4" id="KW-1003">Cell membrane</keyword>